<gene>
    <name evidence="1" type="ORF">EZS28_011868</name>
</gene>
<protein>
    <submittedName>
        <fullName evidence="1">Uncharacterized protein</fullName>
    </submittedName>
</protein>
<accession>A0A5J4WCE0</accession>
<evidence type="ECO:0000313" key="2">
    <source>
        <dbReference type="Proteomes" id="UP000324800"/>
    </source>
</evidence>
<dbReference type="AlphaFoldDB" id="A0A5J4WCE0"/>
<reference evidence="1 2" key="1">
    <citation type="submission" date="2019-03" db="EMBL/GenBank/DDBJ databases">
        <title>Single cell metagenomics reveals metabolic interactions within the superorganism composed of flagellate Streblomastix strix and complex community of Bacteroidetes bacteria on its surface.</title>
        <authorList>
            <person name="Treitli S.C."/>
            <person name="Kolisko M."/>
            <person name="Husnik F."/>
            <person name="Keeling P."/>
            <person name="Hampl V."/>
        </authorList>
    </citation>
    <scope>NUCLEOTIDE SEQUENCE [LARGE SCALE GENOMIC DNA]</scope>
    <source>
        <strain evidence="1">ST1C</strain>
    </source>
</reference>
<organism evidence="1 2">
    <name type="scientific">Streblomastix strix</name>
    <dbReference type="NCBI Taxonomy" id="222440"/>
    <lineage>
        <taxon>Eukaryota</taxon>
        <taxon>Metamonada</taxon>
        <taxon>Preaxostyla</taxon>
        <taxon>Oxymonadida</taxon>
        <taxon>Streblomastigidae</taxon>
        <taxon>Streblomastix</taxon>
    </lineage>
</organism>
<dbReference type="Proteomes" id="UP000324800">
    <property type="component" value="Unassembled WGS sequence"/>
</dbReference>
<dbReference type="EMBL" id="SNRW01002487">
    <property type="protein sequence ID" value="KAA6392607.1"/>
    <property type="molecule type" value="Genomic_DNA"/>
</dbReference>
<proteinExistence type="predicted"/>
<comment type="caution">
    <text evidence="1">The sequence shown here is derived from an EMBL/GenBank/DDBJ whole genome shotgun (WGS) entry which is preliminary data.</text>
</comment>
<sequence length="304" mass="35425">MTDQATNSNLLAQDSPILPHNELKAASIDNIFTNGKLTEEEKTNMIQLLCNRIEFHDISLLSNVLNQQFYSSIINNIGDLTTEPQLALLKLLEIIVEFGFRKTIEYEKANTMKQFKNGFILEFNSYHRYDHERNIIFSDLKPSPNDIIPPYPEVLNALAKLANYRINNLDINDEDQIALNLRFMSHEYLYELQKTDNTEILEQLITHRNFISAQIKGISICDSPEAENTEYLVSGFRNYRQVQTQFKKLYNEQTEEEGQNEEIEAHLFRSKNMRDNLNEIAVIVKKKIQSVDIDPESLHLMNRH</sequence>
<name>A0A5J4WCE0_9EUKA</name>
<evidence type="ECO:0000313" key="1">
    <source>
        <dbReference type="EMBL" id="KAA6392607.1"/>
    </source>
</evidence>